<keyword evidence="2" id="KW-0805">Transcription regulation</keyword>
<protein>
    <submittedName>
        <fullName evidence="6">LysR family transcriptional regulator</fullName>
    </submittedName>
</protein>
<dbReference type="Gene3D" id="1.10.10.10">
    <property type="entry name" value="Winged helix-like DNA-binding domain superfamily/Winged helix DNA-binding domain"/>
    <property type="match status" value="1"/>
</dbReference>
<keyword evidence="4" id="KW-0804">Transcription</keyword>
<dbReference type="InterPro" id="IPR000847">
    <property type="entry name" value="LysR_HTH_N"/>
</dbReference>
<dbReference type="EMBL" id="JACMYG010000008">
    <property type="protein sequence ID" value="MBC2690214.1"/>
    <property type="molecule type" value="Genomic_DNA"/>
</dbReference>
<dbReference type="SUPFAM" id="SSF46785">
    <property type="entry name" value="Winged helix' DNA-binding domain"/>
    <property type="match status" value="1"/>
</dbReference>
<accession>A0A7X1GD17</accession>
<dbReference type="PANTHER" id="PTHR30579:SF7">
    <property type="entry name" value="HTH-TYPE TRANSCRIPTIONAL REGULATOR LRHA-RELATED"/>
    <property type="match status" value="1"/>
</dbReference>
<gene>
    <name evidence="6" type="ORF">H7995_10425</name>
</gene>
<dbReference type="InterPro" id="IPR036390">
    <property type="entry name" value="WH_DNA-bd_sf"/>
</dbReference>
<keyword evidence="3" id="KW-0238">DNA-binding</keyword>
<evidence type="ECO:0000256" key="2">
    <source>
        <dbReference type="ARBA" id="ARBA00023015"/>
    </source>
</evidence>
<dbReference type="Proteomes" id="UP000526003">
    <property type="component" value="Unassembled WGS sequence"/>
</dbReference>
<evidence type="ECO:0000256" key="4">
    <source>
        <dbReference type="ARBA" id="ARBA00023163"/>
    </source>
</evidence>
<name>A0A7X1GD17_9PSED</name>
<evidence type="ECO:0000256" key="3">
    <source>
        <dbReference type="ARBA" id="ARBA00023125"/>
    </source>
</evidence>
<dbReference type="Pfam" id="PF00126">
    <property type="entry name" value="HTH_1"/>
    <property type="match status" value="1"/>
</dbReference>
<evidence type="ECO:0000259" key="5">
    <source>
        <dbReference type="PROSITE" id="PS50931"/>
    </source>
</evidence>
<dbReference type="GO" id="GO:0003677">
    <property type="term" value="F:DNA binding"/>
    <property type="evidence" value="ECO:0007669"/>
    <property type="project" value="UniProtKB-KW"/>
</dbReference>
<dbReference type="PRINTS" id="PR00039">
    <property type="entry name" value="HTHLYSR"/>
</dbReference>
<sequence length="285" mass="30819">MFDILLLKTFVTVVDEASFSRAADKLSLTQSAVSGHLRRLEDQIGKPLLKRTTRSQQLTPDGERLIAYARTILALNRDAWAQLTRTPFHGRLRIGLSEDFVEARLLRALQAFAAQYPGLEIDIQVGIPGTLLNQMKHGHLELVIGSICETDEPGQLLWQEPLVWAGPAQPVTSLPSPLPLALFPEPCPYREVALTRLAQAGIAQRTAMSCTSTAGLRAAALSGFALAPMAASQLGQGLAALGAEHGLPDLPDAQFRLFTAPEADQLIVAAISALIVEYCATRREP</sequence>
<comment type="similarity">
    <text evidence="1">Belongs to the LysR transcriptional regulatory family.</text>
</comment>
<dbReference type="PROSITE" id="PS50931">
    <property type="entry name" value="HTH_LYSR"/>
    <property type="match status" value="1"/>
</dbReference>
<dbReference type="InterPro" id="IPR036388">
    <property type="entry name" value="WH-like_DNA-bd_sf"/>
</dbReference>
<dbReference type="GO" id="GO:0003700">
    <property type="term" value="F:DNA-binding transcription factor activity"/>
    <property type="evidence" value="ECO:0007669"/>
    <property type="project" value="InterPro"/>
</dbReference>
<evidence type="ECO:0000313" key="6">
    <source>
        <dbReference type="EMBL" id="MBC2690214.1"/>
    </source>
</evidence>
<dbReference type="Gene3D" id="3.40.190.10">
    <property type="entry name" value="Periplasmic binding protein-like II"/>
    <property type="match status" value="2"/>
</dbReference>
<feature type="domain" description="HTH lysR-type" evidence="5">
    <location>
        <begin position="2"/>
        <end position="59"/>
    </location>
</feature>
<dbReference type="AlphaFoldDB" id="A0A7X1GD17"/>
<proteinExistence type="inferred from homology"/>
<organism evidence="6 7">
    <name type="scientific">Pseudomonas kielensis</name>
    <dbReference type="NCBI Taxonomy" id="2762577"/>
    <lineage>
        <taxon>Bacteria</taxon>
        <taxon>Pseudomonadati</taxon>
        <taxon>Pseudomonadota</taxon>
        <taxon>Gammaproteobacteria</taxon>
        <taxon>Pseudomonadales</taxon>
        <taxon>Pseudomonadaceae</taxon>
        <taxon>Pseudomonas</taxon>
    </lineage>
</organism>
<evidence type="ECO:0000313" key="7">
    <source>
        <dbReference type="Proteomes" id="UP000526003"/>
    </source>
</evidence>
<dbReference type="InterPro" id="IPR050176">
    <property type="entry name" value="LTTR"/>
</dbReference>
<dbReference type="InterPro" id="IPR005119">
    <property type="entry name" value="LysR_subst-bd"/>
</dbReference>
<reference evidence="6 7" key="1">
    <citation type="submission" date="2020-08" db="EMBL/GenBank/DDBJ databases">
        <title>Pseudomonas sp. nov.</title>
        <authorList>
            <person name="Gieschler S."/>
            <person name="Fiedler G."/>
            <person name="Brinks E."/>
            <person name="Boehnlein C."/>
            <person name="Franz C.M.A.P."/>
            <person name="Kabisch J."/>
        </authorList>
    </citation>
    <scope>NUCLEOTIDE SEQUENCE [LARGE SCALE GENOMIC DNA]</scope>
    <source>
        <strain evidence="6 7">MBT-1</strain>
    </source>
</reference>
<keyword evidence="7" id="KW-1185">Reference proteome</keyword>
<dbReference type="Pfam" id="PF03466">
    <property type="entry name" value="LysR_substrate"/>
    <property type="match status" value="1"/>
</dbReference>
<comment type="caution">
    <text evidence="6">The sequence shown here is derived from an EMBL/GenBank/DDBJ whole genome shotgun (WGS) entry which is preliminary data.</text>
</comment>
<dbReference type="SUPFAM" id="SSF53850">
    <property type="entry name" value="Periplasmic binding protein-like II"/>
    <property type="match status" value="1"/>
</dbReference>
<dbReference type="RefSeq" id="WP_185818320.1">
    <property type="nucleotide sequence ID" value="NZ_JACMYG010000008.1"/>
</dbReference>
<dbReference type="FunFam" id="1.10.10.10:FF:000001">
    <property type="entry name" value="LysR family transcriptional regulator"/>
    <property type="match status" value="1"/>
</dbReference>
<dbReference type="PANTHER" id="PTHR30579">
    <property type="entry name" value="TRANSCRIPTIONAL REGULATOR"/>
    <property type="match status" value="1"/>
</dbReference>
<evidence type="ECO:0000256" key="1">
    <source>
        <dbReference type="ARBA" id="ARBA00009437"/>
    </source>
</evidence>